<dbReference type="InterPro" id="IPR029055">
    <property type="entry name" value="Ntn_hydrolases_N"/>
</dbReference>
<dbReference type="EMBL" id="UINC01054113">
    <property type="protein sequence ID" value="SVB71435.1"/>
    <property type="molecule type" value="Genomic_DNA"/>
</dbReference>
<evidence type="ECO:0000256" key="1">
    <source>
        <dbReference type="ARBA" id="ARBA00006586"/>
    </source>
</evidence>
<organism evidence="4">
    <name type="scientific">marine metagenome</name>
    <dbReference type="NCBI Taxonomy" id="408172"/>
    <lineage>
        <taxon>unclassified sequences</taxon>
        <taxon>metagenomes</taxon>
        <taxon>ecological metagenomes</taxon>
    </lineage>
</organism>
<reference evidence="4" key="1">
    <citation type="submission" date="2018-05" db="EMBL/GenBank/DDBJ databases">
        <authorList>
            <person name="Lanie J.A."/>
            <person name="Ng W.-L."/>
            <person name="Kazmierczak K.M."/>
            <person name="Andrzejewski T.M."/>
            <person name="Davidsen T.M."/>
            <person name="Wayne K.J."/>
            <person name="Tettelin H."/>
            <person name="Glass J.I."/>
            <person name="Rusch D."/>
            <person name="Podicherti R."/>
            <person name="Tsui H.-C.T."/>
            <person name="Winkler M.E."/>
        </authorList>
    </citation>
    <scope>NUCLEOTIDE SEQUENCE</scope>
</reference>
<dbReference type="GO" id="GO:0017000">
    <property type="term" value="P:antibiotic biosynthetic process"/>
    <property type="evidence" value="ECO:0007669"/>
    <property type="project" value="InterPro"/>
</dbReference>
<accession>A0A382G9F4</accession>
<keyword evidence="2" id="KW-0378">Hydrolase</keyword>
<name>A0A382G9F4_9ZZZZ</name>
<dbReference type="Gene3D" id="3.60.20.10">
    <property type="entry name" value="Glutamine Phosphoribosylpyrophosphate, subunit 1, domain 1"/>
    <property type="match status" value="1"/>
</dbReference>
<sequence length="435" mass="49559">MVLINSNLRIPSIIGLLTFFICACSSIEETTFQKINTNYKVSIQRDFWGIPHIKGETDIDIAYGVGLVHAEDAYDDLVKLIPLYRGKNAVVNGLKNMETDYLLRLLKVHSKVNSIAKKQLSPTVLNMAKAYADGVNTYAKNNPKKVDLKLHPVTQEDIIAGSYIQHLFFSGLERELEQITNYSEKSIPTGSNAIAINNPKSKSNTAFLLINSHQPLSGPVGWYELNIESKSGWKVHGGNFPGSFLINIGFNKHIGWGATVNRPDLMDIFKLTINPNNPNEYLKDGVWIPFKIEEDHLKFKLLGLIELKTKQQFKYSDFGPVLEINNDYFALKHSSENSFKEIEGWYELSKSKDIYEFEKNLEKRKIPTFNFVAMDSKRNIGYFYNGRIPYRKNAYLSRNIIRTSSSENIWSSKKLVTNLPKFINPANGWVQSTNQ</sequence>
<dbReference type="SUPFAM" id="SSF56235">
    <property type="entry name" value="N-terminal nucleophile aminohydrolases (Ntn hydrolases)"/>
    <property type="match status" value="1"/>
</dbReference>
<keyword evidence="3" id="KW-0865">Zymogen</keyword>
<evidence type="ECO:0008006" key="5">
    <source>
        <dbReference type="Google" id="ProtNLM"/>
    </source>
</evidence>
<evidence type="ECO:0000256" key="2">
    <source>
        <dbReference type="ARBA" id="ARBA00022801"/>
    </source>
</evidence>
<dbReference type="GO" id="GO:0016811">
    <property type="term" value="F:hydrolase activity, acting on carbon-nitrogen (but not peptide) bonds, in linear amides"/>
    <property type="evidence" value="ECO:0007669"/>
    <property type="project" value="InterPro"/>
</dbReference>
<dbReference type="InterPro" id="IPR023343">
    <property type="entry name" value="Penicillin_amidase_dom1"/>
</dbReference>
<comment type="similarity">
    <text evidence="1">Belongs to the peptidase S45 family.</text>
</comment>
<dbReference type="PANTHER" id="PTHR34218:SF3">
    <property type="entry name" value="ACYL-HOMOSERINE LACTONE ACYLASE PVDQ"/>
    <property type="match status" value="1"/>
</dbReference>
<dbReference type="InterPro" id="IPR043146">
    <property type="entry name" value="Penicillin_amidase_N_B-knob"/>
</dbReference>
<dbReference type="Gene3D" id="2.30.120.10">
    <property type="match status" value="1"/>
</dbReference>
<gene>
    <name evidence="4" type="ORF">METZ01_LOCUS224289</name>
</gene>
<proteinExistence type="inferred from homology"/>
<dbReference type="Gene3D" id="1.10.439.10">
    <property type="entry name" value="Penicillin Amidohydrolase, domain 1"/>
    <property type="match status" value="1"/>
</dbReference>
<protein>
    <recommendedName>
        <fullName evidence="5">Penicillin amidase</fullName>
    </recommendedName>
</protein>
<dbReference type="AlphaFoldDB" id="A0A382G9F4"/>
<evidence type="ECO:0000313" key="4">
    <source>
        <dbReference type="EMBL" id="SVB71435.1"/>
    </source>
</evidence>
<dbReference type="InterPro" id="IPR002692">
    <property type="entry name" value="S45"/>
</dbReference>
<evidence type="ECO:0000256" key="3">
    <source>
        <dbReference type="ARBA" id="ARBA00023145"/>
    </source>
</evidence>
<feature type="non-terminal residue" evidence="4">
    <location>
        <position position="435"/>
    </location>
</feature>
<dbReference type="PANTHER" id="PTHR34218">
    <property type="entry name" value="PEPTIDASE S45 PENICILLIN AMIDASE"/>
    <property type="match status" value="1"/>
</dbReference>
<dbReference type="Pfam" id="PF01804">
    <property type="entry name" value="Penicil_amidase"/>
    <property type="match status" value="1"/>
</dbReference>